<evidence type="ECO:0000256" key="6">
    <source>
        <dbReference type="ARBA" id="ARBA00023136"/>
    </source>
</evidence>
<dbReference type="Proteomes" id="UP000601223">
    <property type="component" value="Unassembled WGS sequence"/>
</dbReference>
<comment type="caution">
    <text evidence="9">The sequence shown here is derived from an EMBL/GenBank/DDBJ whole genome shotgun (WGS) entry which is preliminary data.</text>
</comment>
<feature type="transmembrane region" description="Helical" evidence="8">
    <location>
        <begin position="161"/>
        <end position="185"/>
    </location>
</feature>
<comment type="subcellular location">
    <subcellularLocation>
        <location evidence="1">Cell membrane</location>
        <topology evidence="1">Multi-pass membrane protein</topology>
    </subcellularLocation>
</comment>
<evidence type="ECO:0000256" key="7">
    <source>
        <dbReference type="ARBA" id="ARBA00024033"/>
    </source>
</evidence>
<keyword evidence="4 8" id="KW-0812">Transmembrane</keyword>
<keyword evidence="2" id="KW-1003">Cell membrane</keyword>
<keyword evidence="3" id="KW-0808">Transferase</keyword>
<dbReference type="GO" id="GO:0016758">
    <property type="term" value="F:hexosyltransferase activity"/>
    <property type="evidence" value="ECO:0007669"/>
    <property type="project" value="InterPro"/>
</dbReference>
<evidence type="ECO:0000256" key="8">
    <source>
        <dbReference type="SAM" id="Phobius"/>
    </source>
</evidence>
<feature type="transmembrane region" description="Helical" evidence="8">
    <location>
        <begin position="192"/>
        <end position="210"/>
    </location>
</feature>
<evidence type="ECO:0000256" key="5">
    <source>
        <dbReference type="ARBA" id="ARBA00022989"/>
    </source>
</evidence>
<proteinExistence type="inferred from homology"/>
<comment type="similarity">
    <text evidence="7">Belongs to the glycosyltransferase 87 family.</text>
</comment>
<evidence type="ECO:0000313" key="9">
    <source>
        <dbReference type="EMBL" id="GIF85790.1"/>
    </source>
</evidence>
<feature type="transmembrane region" description="Helical" evidence="8">
    <location>
        <begin position="364"/>
        <end position="382"/>
    </location>
</feature>
<feature type="transmembrane region" description="Helical" evidence="8">
    <location>
        <begin position="254"/>
        <end position="269"/>
    </location>
</feature>
<evidence type="ECO:0008006" key="11">
    <source>
        <dbReference type="Google" id="ProtNLM"/>
    </source>
</evidence>
<feature type="transmembrane region" description="Helical" evidence="8">
    <location>
        <begin position="65"/>
        <end position="98"/>
    </location>
</feature>
<dbReference type="GO" id="GO:0005886">
    <property type="term" value="C:plasma membrane"/>
    <property type="evidence" value="ECO:0007669"/>
    <property type="project" value="UniProtKB-SubCell"/>
</dbReference>
<evidence type="ECO:0000256" key="4">
    <source>
        <dbReference type="ARBA" id="ARBA00022692"/>
    </source>
</evidence>
<dbReference type="InterPro" id="IPR018584">
    <property type="entry name" value="GT87"/>
</dbReference>
<keyword evidence="5 8" id="KW-1133">Transmembrane helix</keyword>
<feature type="transmembrane region" description="Helical" evidence="8">
    <location>
        <begin position="330"/>
        <end position="349"/>
    </location>
</feature>
<dbReference type="Pfam" id="PF09594">
    <property type="entry name" value="GT87"/>
    <property type="match status" value="1"/>
</dbReference>
<dbReference type="AlphaFoldDB" id="A0A8J3NPC7"/>
<name>A0A8J3NPC7_9ACTN</name>
<dbReference type="EMBL" id="BONF01000052">
    <property type="protein sequence ID" value="GIF85790.1"/>
    <property type="molecule type" value="Genomic_DNA"/>
</dbReference>
<evidence type="ECO:0000256" key="2">
    <source>
        <dbReference type="ARBA" id="ARBA00022475"/>
    </source>
</evidence>
<feature type="transmembrane region" description="Helical" evidence="8">
    <location>
        <begin position="281"/>
        <end position="299"/>
    </location>
</feature>
<evidence type="ECO:0000256" key="3">
    <source>
        <dbReference type="ARBA" id="ARBA00022679"/>
    </source>
</evidence>
<accession>A0A8J3NPC7</accession>
<dbReference type="RefSeq" id="WP_203756191.1">
    <property type="nucleotide sequence ID" value="NZ_BONF01000052.1"/>
</dbReference>
<sequence>MSRGRQIAITAALAAVSLVFVALFAQRHGFFDLNVYYGAVHYWTSGGEIYDFVRPNSTYGFTYPPFAALAMLPMAIMSWPVAIVVSATATVLVTWWLLRLLLGPVIAQQRWTPWFALAVALCLVAVYEPMRETFLFGQVNMLLLGLVAADLLLFTRKDSRWAGVGIGLATAVKLTPGIFIVYLLITKRWRAAITASGTAAAATLAAAAIAPDASREFWTSALWDTDRVGVLSFISNQSLQGVVARLTTGHPSKALWAVLVLAVLAVWFVRSRAAVARGDEVAGLAFTGIVGVLVSPVTWVHHLVWLIPALVLVVERGLAAPAGSGRRRGLLALAVVSYAVLSSRLVWLWEGDVGGWDVFLGANAYVWISLALLCVTPLAGAASGGDLAAEGEPQLGDVDVAAGGAVGRPRAVRV</sequence>
<keyword evidence="6 8" id="KW-0472">Membrane</keyword>
<keyword evidence="10" id="KW-1185">Reference proteome</keyword>
<feature type="transmembrane region" description="Helical" evidence="8">
    <location>
        <begin position="110"/>
        <end position="127"/>
    </location>
</feature>
<reference evidence="9 10" key="1">
    <citation type="submission" date="2021-01" db="EMBL/GenBank/DDBJ databases">
        <title>Whole genome shotgun sequence of Catellatospora bangladeshensis NBRC 107357.</title>
        <authorList>
            <person name="Komaki H."/>
            <person name="Tamura T."/>
        </authorList>
    </citation>
    <scope>NUCLEOTIDE SEQUENCE [LARGE SCALE GENOMIC DNA]</scope>
    <source>
        <strain evidence="9 10">NBRC 107357</strain>
    </source>
</reference>
<protein>
    <recommendedName>
        <fullName evidence="11">Alpha-1,2-mannosyltransferase</fullName>
    </recommendedName>
</protein>
<organism evidence="9 10">
    <name type="scientific">Catellatospora bangladeshensis</name>
    <dbReference type="NCBI Taxonomy" id="310355"/>
    <lineage>
        <taxon>Bacteria</taxon>
        <taxon>Bacillati</taxon>
        <taxon>Actinomycetota</taxon>
        <taxon>Actinomycetes</taxon>
        <taxon>Micromonosporales</taxon>
        <taxon>Micromonosporaceae</taxon>
        <taxon>Catellatospora</taxon>
    </lineage>
</organism>
<evidence type="ECO:0000313" key="10">
    <source>
        <dbReference type="Proteomes" id="UP000601223"/>
    </source>
</evidence>
<gene>
    <name evidence="9" type="ORF">Cba03nite_71390</name>
</gene>
<evidence type="ECO:0000256" key="1">
    <source>
        <dbReference type="ARBA" id="ARBA00004651"/>
    </source>
</evidence>
<feature type="transmembrane region" description="Helical" evidence="8">
    <location>
        <begin position="134"/>
        <end position="155"/>
    </location>
</feature>